<dbReference type="EMBL" id="JAMQKC010000026">
    <property type="protein sequence ID" value="MDC3418420.1"/>
    <property type="molecule type" value="Genomic_DNA"/>
</dbReference>
<reference evidence="2" key="1">
    <citation type="submission" date="2022-06" db="EMBL/GenBank/DDBJ databases">
        <title>Aquibacillus sp. a new bacterium isolated from soil saline samples.</title>
        <authorList>
            <person name="Galisteo C."/>
            <person name="De La Haba R."/>
            <person name="Sanchez-Porro C."/>
            <person name="Ventosa A."/>
        </authorList>
    </citation>
    <scope>NUCLEOTIDE SEQUENCE</scope>
    <source>
        <strain evidence="2">3ASR75-54</strain>
    </source>
</reference>
<comment type="caution">
    <text evidence="2">The sequence shown here is derived from an EMBL/GenBank/DDBJ whole genome shotgun (WGS) entry which is preliminary data.</text>
</comment>
<evidence type="ECO:0000313" key="3">
    <source>
        <dbReference type="Proteomes" id="UP001145069"/>
    </source>
</evidence>
<keyword evidence="3" id="KW-1185">Reference proteome</keyword>
<feature type="transmembrane region" description="Helical" evidence="1">
    <location>
        <begin position="105"/>
        <end position="122"/>
    </location>
</feature>
<gene>
    <name evidence="2" type="ORF">NC799_16180</name>
</gene>
<keyword evidence="1" id="KW-0812">Transmembrane</keyword>
<feature type="transmembrane region" description="Helical" evidence="1">
    <location>
        <begin position="160"/>
        <end position="179"/>
    </location>
</feature>
<keyword evidence="1" id="KW-1133">Transmembrane helix</keyword>
<organism evidence="2 3">
    <name type="scientific">Aquibacillus salsiterrae</name>
    <dbReference type="NCBI Taxonomy" id="2950439"/>
    <lineage>
        <taxon>Bacteria</taxon>
        <taxon>Bacillati</taxon>
        <taxon>Bacillota</taxon>
        <taxon>Bacilli</taxon>
        <taxon>Bacillales</taxon>
        <taxon>Bacillaceae</taxon>
        <taxon>Aquibacillus</taxon>
    </lineage>
</organism>
<feature type="transmembrane region" description="Helical" evidence="1">
    <location>
        <begin position="43"/>
        <end position="60"/>
    </location>
</feature>
<evidence type="ECO:0000256" key="1">
    <source>
        <dbReference type="SAM" id="Phobius"/>
    </source>
</evidence>
<protein>
    <submittedName>
        <fullName evidence="2">Uncharacterized protein</fullName>
    </submittedName>
</protein>
<dbReference type="NCBIfam" id="NF041644">
    <property type="entry name" value="CBO0543_fam"/>
    <property type="match status" value="1"/>
</dbReference>
<sequence length="188" mass="22759">MNLKPLLSEEKIKKTDELYDEFHQIQMEYLKYWQETTLWHWEFWLSISLTIFPWIIWFIIRKRGSEARLLLAGSFVLIISSWFDFLGVVFGLWHYSGKALPTIPTYFPWDFSLLPVWTMLWLQFKPTFNPFFKAIIYSALTSFLGEPLFEWLGLYSSEKWNVFYSFLVYIFIYLIAYRISKAKTFDTL</sequence>
<evidence type="ECO:0000313" key="2">
    <source>
        <dbReference type="EMBL" id="MDC3418420.1"/>
    </source>
</evidence>
<dbReference type="Proteomes" id="UP001145069">
    <property type="component" value="Unassembled WGS sequence"/>
</dbReference>
<proteinExistence type="predicted"/>
<dbReference type="InterPro" id="IPR048147">
    <property type="entry name" value="CBO0543-like"/>
</dbReference>
<feature type="transmembrane region" description="Helical" evidence="1">
    <location>
        <begin position="134"/>
        <end position="154"/>
    </location>
</feature>
<feature type="transmembrane region" description="Helical" evidence="1">
    <location>
        <begin position="69"/>
        <end position="93"/>
    </location>
</feature>
<dbReference type="RefSeq" id="WP_272447485.1">
    <property type="nucleotide sequence ID" value="NZ_JAMQKC010000026.1"/>
</dbReference>
<keyword evidence="1" id="KW-0472">Membrane</keyword>
<name>A0A9X4AHK3_9BACI</name>
<accession>A0A9X4AHK3</accession>
<dbReference type="AlphaFoldDB" id="A0A9X4AHK3"/>